<feature type="transmembrane region" description="Helical" evidence="1">
    <location>
        <begin position="121"/>
        <end position="139"/>
    </location>
</feature>
<dbReference type="Proteomes" id="UP000391919">
    <property type="component" value="Unassembled WGS sequence"/>
</dbReference>
<dbReference type="EMBL" id="BKZQ01000008">
    <property type="protein sequence ID" value="GER69578.1"/>
    <property type="molecule type" value="Genomic_DNA"/>
</dbReference>
<gene>
    <name evidence="2" type="ORF">BpJC7_08810</name>
</gene>
<comment type="caution">
    <text evidence="2">The sequence shown here is derived from an EMBL/GenBank/DDBJ whole genome shotgun (WGS) entry which is preliminary data.</text>
</comment>
<evidence type="ECO:0008006" key="4">
    <source>
        <dbReference type="Google" id="ProtNLM"/>
    </source>
</evidence>
<evidence type="ECO:0000313" key="2">
    <source>
        <dbReference type="EMBL" id="GER69578.1"/>
    </source>
</evidence>
<keyword evidence="1" id="KW-1133">Transmembrane helix</keyword>
<reference evidence="2 3" key="1">
    <citation type="submission" date="2019-09" db="EMBL/GenBank/DDBJ databases">
        <title>Draft genome sequence of Bacillus sp. JC-7.</title>
        <authorList>
            <person name="Tanaka N."/>
            <person name="Shiwa Y."/>
            <person name="Fujita N."/>
            <person name="Tanasupawat S."/>
        </authorList>
    </citation>
    <scope>NUCLEOTIDE SEQUENCE [LARGE SCALE GENOMIC DNA]</scope>
    <source>
        <strain evidence="2 3">JC-7</strain>
    </source>
</reference>
<protein>
    <recommendedName>
        <fullName evidence="4">DUF2157 domain-containing protein</fullName>
    </recommendedName>
</protein>
<dbReference type="RefSeq" id="WP_253718595.1">
    <property type="nucleotide sequence ID" value="NZ_BKZP01000012.1"/>
</dbReference>
<evidence type="ECO:0000256" key="1">
    <source>
        <dbReference type="SAM" id="Phobius"/>
    </source>
</evidence>
<proteinExistence type="predicted"/>
<evidence type="ECO:0000313" key="3">
    <source>
        <dbReference type="Proteomes" id="UP000391919"/>
    </source>
</evidence>
<keyword evidence="3" id="KW-1185">Reference proteome</keyword>
<sequence>MPIEYIIWDVLYMDDTKKNIIINEIKMWKENHMIPQEYCDFLLALYNGGTEGGTGEKQNAGGRKKPTLKLAVFSVFILALAGIAVFVIYFTELHFILQTVILTAFVGFLLIVGIRYANKEFFFSLFFIGAAFILLMLSVLVNEKLFGNQRHSLYLLLFANCALWLVVGKSYKLLFFTVSGILGTAILVFSILI</sequence>
<feature type="transmembrane region" description="Helical" evidence="1">
    <location>
        <begin position="95"/>
        <end position="114"/>
    </location>
</feature>
<keyword evidence="1" id="KW-0812">Transmembrane</keyword>
<accession>A0A5J4JGU6</accession>
<feature type="transmembrane region" description="Helical" evidence="1">
    <location>
        <begin position="70"/>
        <end position="89"/>
    </location>
</feature>
<feature type="transmembrane region" description="Helical" evidence="1">
    <location>
        <begin position="174"/>
        <end position="192"/>
    </location>
</feature>
<feature type="transmembrane region" description="Helical" evidence="1">
    <location>
        <begin position="151"/>
        <end position="167"/>
    </location>
</feature>
<keyword evidence="1" id="KW-0472">Membrane</keyword>
<name>A0A5J4JGU6_9BACI</name>
<dbReference type="AlphaFoldDB" id="A0A5J4JGU6"/>
<organism evidence="2 3">
    <name type="scientific">Weizmannia acidilactici</name>
    <dbReference type="NCBI Taxonomy" id="2607726"/>
    <lineage>
        <taxon>Bacteria</taxon>
        <taxon>Bacillati</taxon>
        <taxon>Bacillota</taxon>
        <taxon>Bacilli</taxon>
        <taxon>Bacillales</taxon>
        <taxon>Bacillaceae</taxon>
        <taxon>Heyndrickxia</taxon>
    </lineage>
</organism>